<proteinExistence type="predicted"/>
<keyword evidence="1" id="KW-0812">Transmembrane</keyword>
<evidence type="ECO:0000313" key="2">
    <source>
        <dbReference type="EMBL" id="GEU52038.1"/>
    </source>
</evidence>
<accession>A0A6L2KRE1</accession>
<keyword evidence="1" id="KW-1133">Transmembrane helix</keyword>
<comment type="caution">
    <text evidence="2">The sequence shown here is derived from an EMBL/GenBank/DDBJ whole genome shotgun (WGS) entry which is preliminary data.</text>
</comment>
<name>A0A6L2KRE1_TANCI</name>
<organism evidence="2">
    <name type="scientific">Tanacetum cinerariifolium</name>
    <name type="common">Dalmatian daisy</name>
    <name type="synonym">Chrysanthemum cinerariifolium</name>
    <dbReference type="NCBI Taxonomy" id="118510"/>
    <lineage>
        <taxon>Eukaryota</taxon>
        <taxon>Viridiplantae</taxon>
        <taxon>Streptophyta</taxon>
        <taxon>Embryophyta</taxon>
        <taxon>Tracheophyta</taxon>
        <taxon>Spermatophyta</taxon>
        <taxon>Magnoliopsida</taxon>
        <taxon>eudicotyledons</taxon>
        <taxon>Gunneridae</taxon>
        <taxon>Pentapetalae</taxon>
        <taxon>asterids</taxon>
        <taxon>campanulids</taxon>
        <taxon>Asterales</taxon>
        <taxon>Asteraceae</taxon>
        <taxon>Asteroideae</taxon>
        <taxon>Anthemideae</taxon>
        <taxon>Anthemidinae</taxon>
        <taxon>Tanacetum</taxon>
    </lineage>
</organism>
<evidence type="ECO:0000256" key="1">
    <source>
        <dbReference type="SAM" id="Phobius"/>
    </source>
</evidence>
<dbReference type="EMBL" id="BKCJ010002957">
    <property type="protein sequence ID" value="GEU52038.1"/>
    <property type="molecule type" value="Genomic_DNA"/>
</dbReference>
<protein>
    <submittedName>
        <fullName evidence="2">Uncharacterized protein</fullName>
    </submittedName>
</protein>
<feature type="transmembrane region" description="Helical" evidence="1">
    <location>
        <begin position="50"/>
        <end position="81"/>
    </location>
</feature>
<gene>
    <name evidence="2" type="ORF">Tci_024016</name>
</gene>
<feature type="transmembrane region" description="Helical" evidence="1">
    <location>
        <begin position="87"/>
        <end position="104"/>
    </location>
</feature>
<keyword evidence="1" id="KW-0472">Membrane</keyword>
<dbReference type="AlphaFoldDB" id="A0A6L2KRE1"/>
<reference evidence="2" key="1">
    <citation type="journal article" date="2019" name="Sci. Rep.">
        <title>Draft genome of Tanacetum cinerariifolium, the natural source of mosquito coil.</title>
        <authorList>
            <person name="Yamashiro T."/>
            <person name="Shiraishi A."/>
            <person name="Satake H."/>
            <person name="Nakayama K."/>
        </authorList>
    </citation>
    <scope>NUCLEOTIDE SEQUENCE</scope>
</reference>
<sequence length="135" mass="14213">MTHLVASIILDTARSCVMQGVFLTQRMVSSILTVLSWGGSIRPEGFRPSILLLTVIIVAVAIVVVVVLVVVAAIIGIVAVVVGVPSIIKLSFVIIGGLVGLFYSNRLGVCIPLGQGVIVRSNQRMRPTAPSVLLK</sequence>